<organism evidence="3 4">
    <name type="scientific">Eiseniibacteriota bacterium</name>
    <dbReference type="NCBI Taxonomy" id="2212470"/>
    <lineage>
        <taxon>Bacteria</taxon>
        <taxon>Candidatus Eiseniibacteriota</taxon>
    </lineage>
</organism>
<accession>A0A538TCI1</accession>
<protein>
    <submittedName>
        <fullName evidence="3">HD-GYP domain-containing protein</fullName>
    </submittedName>
</protein>
<evidence type="ECO:0000256" key="1">
    <source>
        <dbReference type="SAM" id="MobiDB-lite"/>
    </source>
</evidence>
<comment type="caution">
    <text evidence="3">The sequence shown here is derived from an EMBL/GenBank/DDBJ whole genome shotgun (WGS) entry which is preliminary data.</text>
</comment>
<dbReference type="PANTHER" id="PTHR43155:SF2">
    <property type="entry name" value="CYCLIC DI-GMP PHOSPHODIESTERASE PA4108"/>
    <property type="match status" value="1"/>
</dbReference>
<dbReference type="SMART" id="SM00471">
    <property type="entry name" value="HDc"/>
    <property type="match status" value="1"/>
</dbReference>
<feature type="region of interest" description="Disordered" evidence="1">
    <location>
        <begin position="1"/>
        <end position="22"/>
    </location>
</feature>
<evidence type="ECO:0000313" key="4">
    <source>
        <dbReference type="Proteomes" id="UP000317366"/>
    </source>
</evidence>
<dbReference type="InterPro" id="IPR037522">
    <property type="entry name" value="HD_GYP_dom"/>
</dbReference>
<proteinExistence type="predicted"/>
<dbReference type="Pfam" id="PF01590">
    <property type="entry name" value="GAF"/>
    <property type="match status" value="1"/>
</dbReference>
<dbReference type="AlphaFoldDB" id="A0A538TCI1"/>
<dbReference type="PROSITE" id="PS51832">
    <property type="entry name" value="HD_GYP"/>
    <property type="match status" value="1"/>
</dbReference>
<dbReference type="SUPFAM" id="SSF55781">
    <property type="entry name" value="GAF domain-like"/>
    <property type="match status" value="1"/>
</dbReference>
<dbReference type="InterPro" id="IPR029016">
    <property type="entry name" value="GAF-like_dom_sf"/>
</dbReference>
<gene>
    <name evidence="3" type="ORF">E6K77_10640</name>
</gene>
<evidence type="ECO:0000313" key="3">
    <source>
        <dbReference type="EMBL" id="TMQ61287.1"/>
    </source>
</evidence>
<dbReference type="Proteomes" id="UP000317366">
    <property type="component" value="Unassembled WGS sequence"/>
</dbReference>
<feature type="domain" description="HD-GYP" evidence="2">
    <location>
        <begin position="184"/>
        <end position="379"/>
    </location>
</feature>
<reference evidence="3 4" key="1">
    <citation type="journal article" date="2019" name="Nat. Microbiol.">
        <title>Mediterranean grassland soil C-N compound turnover is dependent on rainfall and depth, and is mediated by genomically divergent microorganisms.</title>
        <authorList>
            <person name="Diamond S."/>
            <person name="Andeer P.F."/>
            <person name="Li Z."/>
            <person name="Crits-Christoph A."/>
            <person name="Burstein D."/>
            <person name="Anantharaman K."/>
            <person name="Lane K.R."/>
            <person name="Thomas B.C."/>
            <person name="Pan C."/>
            <person name="Northen T.R."/>
            <person name="Banfield J.F."/>
        </authorList>
    </citation>
    <scope>NUCLEOTIDE SEQUENCE [LARGE SCALE GENOMIC DNA]</scope>
    <source>
        <strain evidence="3">WS_7</strain>
    </source>
</reference>
<evidence type="ECO:0000259" key="2">
    <source>
        <dbReference type="PROSITE" id="PS51832"/>
    </source>
</evidence>
<dbReference type="Pfam" id="PF13487">
    <property type="entry name" value="HD_5"/>
    <property type="match status" value="1"/>
</dbReference>
<dbReference type="InterPro" id="IPR003018">
    <property type="entry name" value="GAF"/>
</dbReference>
<sequence>MQTKTQTTQAPPSGAPADLPGPLPALQMLNQVARSLGYIEGEGSPFVAVVEGARTLLRADGVAVLVRDPSGDYKFHAAQGALEEWRDFTLSSQGSELLEALHSRDRVTFFKRKQKNAWSREFLLAAEMNWGALAPIRVRDQKVGALLVNNRGAVHVRDEHIEAFENLATLAGVAVQEVRVREGLEDLFMSVIVSLTMALEAKDPYTEGHSVRVAAYSEAIGKQLGLPPATLDMIHRSCLLHDIGKIAVDETILAKKGRLNPLEREKMDMHVLIGENILRPISLLHPLLPGVRHHHERFDGMGHPDGLRGENIPIEARIMAVADAFDAMTSNRPYREPIPEEDALAELRRSAGAQFVRGNPGSWSSRRHTPRLPQVDGGSVIASRLERHLVHQGAHEVEPAPVGIEEIRRVGGILDLGGIEPPAVVVHPDRDFPRAHAKNEGDRLVVREDVPVLDRVRAGFDDRDRHRVHELVVELELPGKFSDQSMDQREKLEAAADGEGDRAAFILRGCRLGGSHAGYCNRTVIGFANGMPRRRRPLRALSGRRA</sequence>
<dbReference type="InterPro" id="IPR003607">
    <property type="entry name" value="HD/PDEase_dom"/>
</dbReference>
<dbReference type="PANTHER" id="PTHR43155">
    <property type="entry name" value="CYCLIC DI-GMP PHOSPHODIESTERASE PA4108-RELATED"/>
    <property type="match status" value="1"/>
</dbReference>
<dbReference type="Gene3D" id="1.10.3210.10">
    <property type="entry name" value="Hypothetical protein af1432"/>
    <property type="match status" value="1"/>
</dbReference>
<name>A0A538TCI1_UNCEI</name>
<dbReference type="Gene3D" id="3.30.450.40">
    <property type="match status" value="1"/>
</dbReference>
<dbReference type="EMBL" id="VBOX01000105">
    <property type="protein sequence ID" value="TMQ61287.1"/>
    <property type="molecule type" value="Genomic_DNA"/>
</dbReference>
<dbReference type="CDD" id="cd00077">
    <property type="entry name" value="HDc"/>
    <property type="match status" value="1"/>
</dbReference>
<feature type="region of interest" description="Disordered" evidence="1">
    <location>
        <begin position="355"/>
        <end position="376"/>
    </location>
</feature>
<feature type="compositionally biased region" description="Low complexity" evidence="1">
    <location>
        <begin position="10"/>
        <end position="22"/>
    </location>
</feature>
<dbReference type="SUPFAM" id="SSF109604">
    <property type="entry name" value="HD-domain/PDEase-like"/>
    <property type="match status" value="1"/>
</dbReference>